<organism evidence="8">
    <name type="scientific">marine sediment metagenome</name>
    <dbReference type="NCBI Taxonomy" id="412755"/>
    <lineage>
        <taxon>unclassified sequences</taxon>
        <taxon>metagenomes</taxon>
        <taxon>ecological metagenomes</taxon>
    </lineage>
</organism>
<accession>X0VRG1</accession>
<comment type="subcellular location">
    <subcellularLocation>
        <location evidence="1">Cell membrane</location>
        <topology evidence="1">Multi-pass membrane protein</topology>
    </subcellularLocation>
</comment>
<dbReference type="InterPro" id="IPR033479">
    <property type="entry name" value="dCache_1"/>
</dbReference>
<dbReference type="Pfam" id="PF02743">
    <property type="entry name" value="dCache_1"/>
    <property type="match status" value="1"/>
</dbReference>
<proteinExistence type="predicted"/>
<evidence type="ECO:0000256" key="5">
    <source>
        <dbReference type="ARBA" id="ARBA00023136"/>
    </source>
</evidence>
<evidence type="ECO:0000313" key="8">
    <source>
        <dbReference type="EMBL" id="GAG20825.1"/>
    </source>
</evidence>
<evidence type="ECO:0000259" key="7">
    <source>
        <dbReference type="Pfam" id="PF02743"/>
    </source>
</evidence>
<keyword evidence="5 6" id="KW-0472">Membrane</keyword>
<comment type="caution">
    <text evidence="8">The sequence shown here is derived from an EMBL/GenBank/DDBJ whole genome shotgun (WGS) entry which is preliminary data.</text>
</comment>
<gene>
    <name evidence="8" type="ORF">S01H1_53021</name>
</gene>
<dbReference type="Gene3D" id="3.30.450.20">
    <property type="entry name" value="PAS domain"/>
    <property type="match status" value="1"/>
</dbReference>
<keyword evidence="2" id="KW-1003">Cell membrane</keyword>
<evidence type="ECO:0000256" key="2">
    <source>
        <dbReference type="ARBA" id="ARBA00022475"/>
    </source>
</evidence>
<keyword evidence="4 6" id="KW-1133">Transmembrane helix</keyword>
<evidence type="ECO:0000256" key="4">
    <source>
        <dbReference type="ARBA" id="ARBA00022989"/>
    </source>
</evidence>
<feature type="non-terminal residue" evidence="8">
    <location>
        <position position="1"/>
    </location>
</feature>
<protein>
    <recommendedName>
        <fullName evidence="7">Cache domain-containing protein</fullName>
    </recommendedName>
</protein>
<feature type="domain" description="Cache" evidence="7">
    <location>
        <begin position="33"/>
        <end position="204"/>
    </location>
</feature>
<dbReference type="InterPro" id="IPR029151">
    <property type="entry name" value="Sensor-like_sf"/>
</dbReference>
<dbReference type="GO" id="GO:0005886">
    <property type="term" value="C:plasma membrane"/>
    <property type="evidence" value="ECO:0007669"/>
    <property type="project" value="UniProtKB-SubCell"/>
</dbReference>
<name>X0VRG1_9ZZZZ</name>
<evidence type="ECO:0000256" key="1">
    <source>
        <dbReference type="ARBA" id="ARBA00004651"/>
    </source>
</evidence>
<reference evidence="8" key="1">
    <citation type="journal article" date="2014" name="Front. Microbiol.">
        <title>High frequency of phylogenetically diverse reductive dehalogenase-homologous genes in deep subseafloor sedimentary metagenomes.</title>
        <authorList>
            <person name="Kawai M."/>
            <person name="Futagami T."/>
            <person name="Toyoda A."/>
            <person name="Takaki Y."/>
            <person name="Nishi S."/>
            <person name="Hori S."/>
            <person name="Arai W."/>
            <person name="Tsubouchi T."/>
            <person name="Morono Y."/>
            <person name="Uchiyama I."/>
            <person name="Ito T."/>
            <person name="Fujiyama A."/>
            <person name="Inagaki F."/>
            <person name="Takami H."/>
        </authorList>
    </citation>
    <scope>NUCLEOTIDE SEQUENCE</scope>
    <source>
        <strain evidence="8">Expedition CK06-06</strain>
    </source>
</reference>
<keyword evidence="3 6" id="KW-0812">Transmembrane</keyword>
<dbReference type="CDD" id="cd18774">
    <property type="entry name" value="PDC2_HK_sensor"/>
    <property type="match status" value="1"/>
</dbReference>
<dbReference type="SUPFAM" id="SSF103190">
    <property type="entry name" value="Sensory domain-like"/>
    <property type="match status" value="1"/>
</dbReference>
<evidence type="ECO:0000256" key="3">
    <source>
        <dbReference type="ARBA" id="ARBA00022692"/>
    </source>
</evidence>
<dbReference type="AlphaFoldDB" id="X0VRG1"/>
<evidence type="ECO:0000256" key="6">
    <source>
        <dbReference type="SAM" id="Phobius"/>
    </source>
</evidence>
<feature type="transmembrane region" description="Helical" evidence="6">
    <location>
        <begin position="6"/>
        <end position="26"/>
    </location>
</feature>
<sequence length="259" mass="28357">KVLRILLFVGILPLIIISVVSLFTVINNRLKNISELQAQVISTAEEKVNRYLDQKIGVFNLVVDLNPDNLSEINTDTLRFLANGLKEAAEDINEISFVDKYGKEIVKVSDVQGSESPILSNISSAPSFKTAIKGESYFGPVYYTLAGPIIHMASQIENKDRKTIGIILAEINLSLLESEIGQTKLGKQGFIYLLDSGGNLMISSDKSFAMPGENLSHISLVQDVINGKAHNGLDSKDRYKNSLQQNVIFSGNTIGAIGW</sequence>
<dbReference type="EMBL" id="BARS01034313">
    <property type="protein sequence ID" value="GAG20825.1"/>
    <property type="molecule type" value="Genomic_DNA"/>
</dbReference>
<feature type="non-terminal residue" evidence="8">
    <location>
        <position position="259"/>
    </location>
</feature>